<proteinExistence type="predicted"/>
<feature type="transmembrane region" description="Helical" evidence="1">
    <location>
        <begin position="74"/>
        <end position="92"/>
    </location>
</feature>
<evidence type="ECO:0000256" key="1">
    <source>
        <dbReference type="SAM" id="Phobius"/>
    </source>
</evidence>
<evidence type="ECO:0000313" key="3">
    <source>
        <dbReference type="Proteomes" id="UP001549146"/>
    </source>
</evidence>
<keyword evidence="1" id="KW-1133">Transmembrane helix</keyword>
<reference evidence="2 3" key="1">
    <citation type="submission" date="2024-06" db="EMBL/GenBank/DDBJ databases">
        <title>Genomic Encyclopedia of Type Strains, Phase IV (KMG-IV): sequencing the most valuable type-strain genomes for metagenomic binning, comparative biology and taxonomic classification.</title>
        <authorList>
            <person name="Goeker M."/>
        </authorList>
    </citation>
    <scope>NUCLEOTIDE SEQUENCE [LARGE SCALE GENOMIC DNA]</scope>
    <source>
        <strain evidence="2 3">DSM 29388</strain>
    </source>
</reference>
<dbReference type="RefSeq" id="WP_354509194.1">
    <property type="nucleotide sequence ID" value="NZ_JBEPMO010000009.1"/>
</dbReference>
<feature type="transmembrane region" description="Helical" evidence="1">
    <location>
        <begin position="18"/>
        <end position="36"/>
    </location>
</feature>
<protein>
    <submittedName>
        <fullName evidence="2">Uncharacterized protein</fullName>
    </submittedName>
</protein>
<keyword evidence="1" id="KW-0812">Transmembrane</keyword>
<evidence type="ECO:0000313" key="2">
    <source>
        <dbReference type="EMBL" id="MET3732199.1"/>
    </source>
</evidence>
<sequence>MTGNGIDGVFLKEITTKLLMSFLTVLFINLFILLFVDNMIDYLINFHKTYNTDNINKNPIKFLVENQIKIKKGYRIFFALGSMVMLYGVWFGKN</sequence>
<organism evidence="2 3">
    <name type="scientific">Moheibacter stercoris</name>
    <dbReference type="NCBI Taxonomy" id="1628251"/>
    <lineage>
        <taxon>Bacteria</taxon>
        <taxon>Pseudomonadati</taxon>
        <taxon>Bacteroidota</taxon>
        <taxon>Flavobacteriia</taxon>
        <taxon>Flavobacteriales</taxon>
        <taxon>Weeksellaceae</taxon>
        <taxon>Moheibacter</taxon>
    </lineage>
</organism>
<name>A0ABV2LUI0_9FLAO</name>
<accession>A0ABV2LUI0</accession>
<dbReference type="Proteomes" id="UP001549146">
    <property type="component" value="Unassembled WGS sequence"/>
</dbReference>
<comment type="caution">
    <text evidence="2">The sequence shown here is derived from an EMBL/GenBank/DDBJ whole genome shotgun (WGS) entry which is preliminary data.</text>
</comment>
<gene>
    <name evidence="2" type="ORF">ABID46_001786</name>
</gene>
<keyword evidence="1" id="KW-0472">Membrane</keyword>
<dbReference type="EMBL" id="JBEPMO010000009">
    <property type="protein sequence ID" value="MET3732199.1"/>
    <property type="molecule type" value="Genomic_DNA"/>
</dbReference>
<keyword evidence="3" id="KW-1185">Reference proteome</keyword>